<evidence type="ECO:0000256" key="2">
    <source>
        <dbReference type="ARBA" id="ARBA00023002"/>
    </source>
</evidence>
<dbReference type="Proteomes" id="UP000319941">
    <property type="component" value="Unassembled WGS sequence"/>
</dbReference>
<dbReference type="InterPro" id="IPR006139">
    <property type="entry name" value="D-isomer_2_OHA_DH_cat_dom"/>
</dbReference>
<name>A0A558HKQ5_9GAMM</name>
<dbReference type="RefSeq" id="WP_144727678.1">
    <property type="nucleotide sequence ID" value="NZ_CAWOWR010000127.1"/>
</dbReference>
<feature type="compositionally biased region" description="Low complexity" evidence="5">
    <location>
        <begin position="12"/>
        <end position="21"/>
    </location>
</feature>
<dbReference type="AlphaFoldDB" id="A0A558HKQ5"/>
<dbReference type="SUPFAM" id="SSF51735">
    <property type="entry name" value="NAD(P)-binding Rossmann-fold domains"/>
    <property type="match status" value="1"/>
</dbReference>
<dbReference type="PANTHER" id="PTHR43761">
    <property type="entry name" value="D-ISOMER SPECIFIC 2-HYDROXYACID DEHYDROGENASE FAMILY PROTEIN (AFU_ORTHOLOGUE AFUA_1G13630)"/>
    <property type="match status" value="1"/>
</dbReference>
<dbReference type="STRING" id="553385.GCA_000591415_03081"/>
<dbReference type="InterPro" id="IPR050418">
    <property type="entry name" value="D-iso_2-hydroxyacid_DH_PdxB"/>
</dbReference>
<dbReference type="Pfam" id="PF00389">
    <property type="entry name" value="2-Hacid_dh"/>
    <property type="match status" value="1"/>
</dbReference>
<protein>
    <submittedName>
        <fullName evidence="8">Glycerate dehydrogenase</fullName>
    </submittedName>
</protein>
<feature type="domain" description="D-isomer specific 2-hydroxyacid dehydrogenase catalytic" evidence="6">
    <location>
        <begin position="45"/>
        <end position="343"/>
    </location>
</feature>
<accession>A0A558HKQ5</accession>
<proteinExistence type="inferred from homology"/>
<gene>
    <name evidence="8" type="ORF">FQP86_11425</name>
</gene>
<evidence type="ECO:0000313" key="8">
    <source>
        <dbReference type="EMBL" id="TVU69707.1"/>
    </source>
</evidence>
<dbReference type="InterPro" id="IPR036291">
    <property type="entry name" value="NAD(P)-bd_dom_sf"/>
</dbReference>
<dbReference type="PROSITE" id="PS00671">
    <property type="entry name" value="D_2_HYDROXYACID_DH_3"/>
    <property type="match status" value="1"/>
</dbReference>
<evidence type="ECO:0000259" key="7">
    <source>
        <dbReference type="Pfam" id="PF02826"/>
    </source>
</evidence>
<keyword evidence="9" id="KW-1185">Reference proteome</keyword>
<dbReference type="PROSITE" id="PS00670">
    <property type="entry name" value="D_2_HYDROXYACID_DH_2"/>
    <property type="match status" value="1"/>
</dbReference>
<evidence type="ECO:0000256" key="4">
    <source>
        <dbReference type="RuleBase" id="RU003719"/>
    </source>
</evidence>
<reference evidence="8 9" key="1">
    <citation type="submission" date="2019-07" db="EMBL/GenBank/DDBJ databases">
        <title>Diversity of Bacteria from Kongsfjorden, Arctic.</title>
        <authorList>
            <person name="Yu Y."/>
        </authorList>
    </citation>
    <scope>NUCLEOTIDE SEQUENCE [LARGE SCALE GENOMIC DNA]</scope>
    <source>
        <strain evidence="8 9">SM1923</strain>
    </source>
</reference>
<feature type="region of interest" description="Disordered" evidence="5">
    <location>
        <begin position="1"/>
        <end position="21"/>
    </location>
</feature>
<dbReference type="EMBL" id="VNFH01000007">
    <property type="protein sequence ID" value="TVU69707.1"/>
    <property type="molecule type" value="Genomic_DNA"/>
</dbReference>
<feature type="domain" description="D-isomer specific 2-hydroxyacid dehydrogenase NAD-binding" evidence="7">
    <location>
        <begin position="130"/>
        <end position="316"/>
    </location>
</feature>
<dbReference type="InterPro" id="IPR029753">
    <property type="entry name" value="D-isomer_DH_CS"/>
</dbReference>
<dbReference type="OrthoDB" id="9805416at2"/>
<organism evidence="8 9">
    <name type="scientific">Cobetia crustatorum</name>
    <dbReference type="NCBI Taxonomy" id="553385"/>
    <lineage>
        <taxon>Bacteria</taxon>
        <taxon>Pseudomonadati</taxon>
        <taxon>Pseudomonadota</taxon>
        <taxon>Gammaproteobacteria</taxon>
        <taxon>Oceanospirillales</taxon>
        <taxon>Halomonadaceae</taxon>
        <taxon>Cobetia</taxon>
    </lineage>
</organism>
<evidence type="ECO:0000259" key="6">
    <source>
        <dbReference type="Pfam" id="PF00389"/>
    </source>
</evidence>
<dbReference type="InterPro" id="IPR006140">
    <property type="entry name" value="D-isomer_DH_NAD-bd"/>
</dbReference>
<comment type="caution">
    <text evidence="8">The sequence shown here is derived from an EMBL/GenBank/DDBJ whole genome shotgun (WGS) entry which is preliminary data.</text>
</comment>
<dbReference type="PANTHER" id="PTHR43761:SF1">
    <property type="entry name" value="D-ISOMER SPECIFIC 2-HYDROXYACID DEHYDROGENASE CATALYTIC DOMAIN-CONTAINING PROTEIN-RELATED"/>
    <property type="match status" value="1"/>
</dbReference>
<dbReference type="Gene3D" id="3.40.50.720">
    <property type="entry name" value="NAD(P)-binding Rossmann-like Domain"/>
    <property type="match status" value="2"/>
</dbReference>
<evidence type="ECO:0000256" key="5">
    <source>
        <dbReference type="SAM" id="MobiDB-lite"/>
    </source>
</evidence>
<evidence type="ECO:0000313" key="9">
    <source>
        <dbReference type="Proteomes" id="UP000319941"/>
    </source>
</evidence>
<sequence length="351" mass="37299">MSDQNRTSQVDSTPSSSLTSPLPQAVMLDAASLGDGMDFSQLQAGVNGLICHEATQPDEVVERLTGVPIVLVNKVRLEAHHLTQLPELELIAVMATGTNNVDIAAAEAQGIRVMNVNAYGTASVAQHTWMLLLALAGRLASYQTDVAEGDWQRSATFCLMHRPVIQLAGKHLVIVGKGELGSAVGKLGEAFGMRVTFAARPGSEPTAERPSVASLLPEADAISLHCPLTPETRHLIDETALSQLKPGALLVNCARGGIIDESAALEALKSGRLGGLAVDSLPVEPPKEGHELLSALADMRRDQSKALNLIVTPHNAWISQEARQNMLNLSLANIDTYLRNKASGENLKQGK</sequence>
<evidence type="ECO:0000256" key="3">
    <source>
        <dbReference type="ARBA" id="ARBA00023027"/>
    </source>
</evidence>
<dbReference type="Pfam" id="PF02826">
    <property type="entry name" value="2-Hacid_dh_C"/>
    <property type="match status" value="1"/>
</dbReference>
<dbReference type="GO" id="GO:0016616">
    <property type="term" value="F:oxidoreductase activity, acting on the CH-OH group of donors, NAD or NADP as acceptor"/>
    <property type="evidence" value="ECO:0007669"/>
    <property type="project" value="InterPro"/>
</dbReference>
<evidence type="ECO:0000256" key="1">
    <source>
        <dbReference type="ARBA" id="ARBA00005854"/>
    </source>
</evidence>
<dbReference type="SUPFAM" id="SSF52283">
    <property type="entry name" value="Formate/glycerate dehydrogenase catalytic domain-like"/>
    <property type="match status" value="1"/>
</dbReference>
<keyword evidence="2 4" id="KW-0560">Oxidoreductase</keyword>
<dbReference type="GO" id="GO:0051287">
    <property type="term" value="F:NAD binding"/>
    <property type="evidence" value="ECO:0007669"/>
    <property type="project" value="InterPro"/>
</dbReference>
<feature type="compositionally biased region" description="Polar residues" evidence="5">
    <location>
        <begin position="1"/>
        <end position="11"/>
    </location>
</feature>
<comment type="similarity">
    <text evidence="1 4">Belongs to the D-isomer specific 2-hydroxyacid dehydrogenase family.</text>
</comment>
<keyword evidence="3" id="KW-0520">NAD</keyword>